<evidence type="ECO:0000313" key="18">
    <source>
        <dbReference type="EMBL" id="PRX21103.1"/>
    </source>
</evidence>
<dbReference type="PROSITE" id="PS50839">
    <property type="entry name" value="CHASE"/>
    <property type="match status" value="1"/>
</dbReference>
<dbReference type="InterPro" id="IPR005467">
    <property type="entry name" value="His_kinase_dom"/>
</dbReference>
<dbReference type="Gene3D" id="3.30.565.10">
    <property type="entry name" value="Histidine kinase-like ATPase, C-terminal domain"/>
    <property type="match status" value="1"/>
</dbReference>
<evidence type="ECO:0000256" key="4">
    <source>
        <dbReference type="ARBA" id="ARBA00022553"/>
    </source>
</evidence>
<keyword evidence="10 15" id="KW-1133">Transmembrane helix</keyword>
<dbReference type="SMART" id="SM00387">
    <property type="entry name" value="HATPase_c"/>
    <property type="match status" value="1"/>
</dbReference>
<dbReference type="EC" id="2.7.13.3" evidence="3"/>
<gene>
    <name evidence="18" type="ORF">CLV67_107380</name>
</gene>
<dbReference type="PRINTS" id="PR00344">
    <property type="entry name" value="BCTRLSENSOR"/>
</dbReference>
<dbReference type="CDD" id="cd00075">
    <property type="entry name" value="HATPase"/>
    <property type="match status" value="1"/>
</dbReference>
<dbReference type="Pfam" id="PF03924">
    <property type="entry name" value="CHASE"/>
    <property type="match status" value="1"/>
</dbReference>
<keyword evidence="19" id="KW-1185">Reference proteome</keyword>
<evidence type="ECO:0000256" key="14">
    <source>
        <dbReference type="SAM" id="MobiDB-lite"/>
    </source>
</evidence>
<dbReference type="InterPro" id="IPR036097">
    <property type="entry name" value="HisK_dim/P_sf"/>
</dbReference>
<dbReference type="PANTHER" id="PTHR42878:SF7">
    <property type="entry name" value="SENSOR HISTIDINE KINASE GLRK"/>
    <property type="match status" value="1"/>
</dbReference>
<dbReference type="InterPro" id="IPR003594">
    <property type="entry name" value="HATPase_dom"/>
</dbReference>
<comment type="subcellular location">
    <subcellularLocation>
        <location evidence="2">Cell membrane</location>
    </subcellularLocation>
</comment>
<keyword evidence="8" id="KW-0418">Kinase</keyword>
<dbReference type="SMART" id="SM01079">
    <property type="entry name" value="CHASE"/>
    <property type="match status" value="1"/>
</dbReference>
<feature type="transmembrane region" description="Helical" evidence="15">
    <location>
        <begin position="12"/>
        <end position="34"/>
    </location>
</feature>
<dbReference type="InterPro" id="IPR006189">
    <property type="entry name" value="CHASE_dom"/>
</dbReference>
<dbReference type="SMART" id="SM00388">
    <property type="entry name" value="HisKA"/>
    <property type="match status" value="1"/>
</dbReference>
<keyword evidence="5" id="KW-0808">Transferase</keyword>
<keyword evidence="9" id="KW-0067">ATP-binding</keyword>
<dbReference type="Gene3D" id="1.10.287.130">
    <property type="match status" value="1"/>
</dbReference>
<dbReference type="InterPro" id="IPR050351">
    <property type="entry name" value="BphY/WalK/GraS-like"/>
</dbReference>
<evidence type="ECO:0000256" key="13">
    <source>
        <dbReference type="ARBA" id="ARBA00039401"/>
    </source>
</evidence>
<dbReference type="PROSITE" id="PS50109">
    <property type="entry name" value="HIS_KIN"/>
    <property type="match status" value="1"/>
</dbReference>
<dbReference type="GO" id="GO:0000156">
    <property type="term" value="F:phosphorelay response regulator activity"/>
    <property type="evidence" value="ECO:0007669"/>
    <property type="project" value="TreeGrafter"/>
</dbReference>
<comment type="catalytic activity">
    <reaction evidence="1">
        <text>ATP + protein L-histidine = ADP + protein N-phospho-L-histidine.</text>
        <dbReference type="EC" id="2.7.13.3"/>
    </reaction>
</comment>
<proteinExistence type="predicted"/>
<dbReference type="CDD" id="cd00082">
    <property type="entry name" value="HisKA"/>
    <property type="match status" value="1"/>
</dbReference>
<evidence type="ECO:0000256" key="2">
    <source>
        <dbReference type="ARBA" id="ARBA00004236"/>
    </source>
</evidence>
<dbReference type="SUPFAM" id="SSF55874">
    <property type="entry name" value="ATPase domain of HSP90 chaperone/DNA topoisomerase II/histidine kinase"/>
    <property type="match status" value="1"/>
</dbReference>
<feature type="domain" description="CHASE" evidence="17">
    <location>
        <begin position="156"/>
        <end position="240"/>
    </location>
</feature>
<accession>A0A2T0KD98</accession>
<protein>
    <recommendedName>
        <fullName evidence="13">Sensor-like histidine kinase SenX3</fullName>
        <ecNumber evidence="3">2.7.13.3</ecNumber>
    </recommendedName>
</protein>
<dbReference type="InterPro" id="IPR003661">
    <property type="entry name" value="HisK_dim/P_dom"/>
</dbReference>
<dbReference type="GO" id="GO:0000155">
    <property type="term" value="F:phosphorelay sensor kinase activity"/>
    <property type="evidence" value="ECO:0007669"/>
    <property type="project" value="InterPro"/>
</dbReference>
<dbReference type="InterPro" id="IPR036890">
    <property type="entry name" value="HATPase_C_sf"/>
</dbReference>
<evidence type="ECO:0000256" key="5">
    <source>
        <dbReference type="ARBA" id="ARBA00022679"/>
    </source>
</evidence>
<keyword evidence="11" id="KW-0902">Two-component regulatory system</keyword>
<dbReference type="GO" id="GO:0007234">
    <property type="term" value="P:osmosensory signaling via phosphorelay pathway"/>
    <property type="evidence" value="ECO:0007669"/>
    <property type="project" value="TreeGrafter"/>
</dbReference>
<dbReference type="Gene3D" id="3.30.450.350">
    <property type="entry name" value="CHASE domain"/>
    <property type="match status" value="1"/>
</dbReference>
<evidence type="ECO:0000256" key="15">
    <source>
        <dbReference type="SAM" id="Phobius"/>
    </source>
</evidence>
<dbReference type="PANTHER" id="PTHR42878">
    <property type="entry name" value="TWO-COMPONENT HISTIDINE KINASE"/>
    <property type="match status" value="1"/>
</dbReference>
<keyword evidence="7" id="KW-0547">Nucleotide-binding</keyword>
<evidence type="ECO:0000313" key="19">
    <source>
        <dbReference type="Proteomes" id="UP000239415"/>
    </source>
</evidence>
<evidence type="ECO:0000256" key="11">
    <source>
        <dbReference type="ARBA" id="ARBA00023012"/>
    </source>
</evidence>
<feature type="domain" description="Histidine kinase" evidence="16">
    <location>
        <begin position="486"/>
        <end position="705"/>
    </location>
</feature>
<dbReference type="AlphaFoldDB" id="A0A2T0KD98"/>
<evidence type="ECO:0000256" key="7">
    <source>
        <dbReference type="ARBA" id="ARBA00022741"/>
    </source>
</evidence>
<dbReference type="InterPro" id="IPR035965">
    <property type="entry name" value="PAS-like_dom_sf"/>
</dbReference>
<organism evidence="18 19">
    <name type="scientific">Actinoplanes italicus</name>
    <dbReference type="NCBI Taxonomy" id="113567"/>
    <lineage>
        <taxon>Bacteria</taxon>
        <taxon>Bacillati</taxon>
        <taxon>Actinomycetota</taxon>
        <taxon>Actinomycetes</taxon>
        <taxon>Micromonosporales</taxon>
        <taxon>Micromonosporaceae</taxon>
        <taxon>Actinoplanes</taxon>
    </lineage>
</organism>
<feature type="compositionally biased region" description="Basic and acidic residues" evidence="14">
    <location>
        <begin position="770"/>
        <end position="779"/>
    </location>
</feature>
<feature type="transmembrane region" description="Helical" evidence="15">
    <location>
        <begin position="299"/>
        <end position="318"/>
    </location>
</feature>
<dbReference type="RefSeq" id="WP_239166424.1">
    <property type="nucleotide sequence ID" value="NZ_BOMO01000073.1"/>
</dbReference>
<reference evidence="18 19" key="1">
    <citation type="submission" date="2018-03" db="EMBL/GenBank/DDBJ databases">
        <title>Genomic Encyclopedia of Archaeal and Bacterial Type Strains, Phase II (KMG-II): from individual species to whole genera.</title>
        <authorList>
            <person name="Goeker M."/>
        </authorList>
    </citation>
    <scope>NUCLEOTIDE SEQUENCE [LARGE SCALE GENOMIC DNA]</scope>
    <source>
        <strain evidence="18 19">DSM 43146</strain>
    </source>
</reference>
<evidence type="ECO:0000256" key="8">
    <source>
        <dbReference type="ARBA" id="ARBA00022777"/>
    </source>
</evidence>
<name>A0A2T0KD98_9ACTN</name>
<dbReference type="GO" id="GO:0030295">
    <property type="term" value="F:protein kinase activator activity"/>
    <property type="evidence" value="ECO:0007669"/>
    <property type="project" value="TreeGrafter"/>
</dbReference>
<dbReference type="Pfam" id="PF02518">
    <property type="entry name" value="HATPase_c"/>
    <property type="match status" value="1"/>
</dbReference>
<evidence type="ECO:0000256" key="10">
    <source>
        <dbReference type="ARBA" id="ARBA00022989"/>
    </source>
</evidence>
<dbReference type="GO" id="GO:0005886">
    <property type="term" value="C:plasma membrane"/>
    <property type="evidence" value="ECO:0007669"/>
    <property type="project" value="UniProtKB-SubCell"/>
</dbReference>
<keyword evidence="4" id="KW-0597">Phosphoprotein</keyword>
<dbReference type="Proteomes" id="UP000239415">
    <property type="component" value="Unassembled WGS sequence"/>
</dbReference>
<dbReference type="Pfam" id="PF00512">
    <property type="entry name" value="HisKA"/>
    <property type="match status" value="1"/>
</dbReference>
<evidence type="ECO:0000256" key="12">
    <source>
        <dbReference type="ARBA" id="ARBA00023136"/>
    </source>
</evidence>
<feature type="region of interest" description="Disordered" evidence="14">
    <location>
        <begin position="749"/>
        <end position="779"/>
    </location>
</feature>
<evidence type="ECO:0000256" key="9">
    <source>
        <dbReference type="ARBA" id="ARBA00022840"/>
    </source>
</evidence>
<sequence>MNGAQRATGPLLSVFVLLTGLIATVLSAAALYSAQRDTATREMSQRHEMALRAIRSETERYHRLLETLAAGLVNDPDLTWEEWDGATAPLADARLMGAASVAYLVPVRTEDVEEAQRLWRDRGATVTLHPDPALTEHYFGVYVRYLDDSEAVNPSGADGAANALLAQTLAKARDNREMVVSDAYVLARDRRDVPAAEQQKSFILAVPVWAPGNTPHFQAWVTSSLRLGDFLSDILIKVSERQISGELLSVNADGTRHQVAGWEGPGSPDLHRSDLIRVGDRDWILETHGDFRHLVGSGWYLPVVVLAGGLILTGLLAWQVHVLATGRARARAQVEAATAGLREAEGKSRRQAELLGAIMTTISDGVTVVGSRGELLLENPAARRLLGVKERPDGPQQWQEHFGVFRPDGRTPFPLEEMPLIRALGGESTDGVEVIIRNPGRPEGMLLSIDGRPLDPSAGEHGAVAVCRDVTELRRYETDLSIFAGVVAHDLKAPLSTARGLAELVLEDVPDGWPESAEIRDGLRRIVQAVDRMDGLIETMLAYTTARHAPLRAVAVDPAAMVREIIDERIVGLGPDRPAPEWSLEPLPAVRADPAMLRHVLDNLIGNAMKYVRPGGTPRVEIAAGTAEPGMARIEVADSGIGIPDDDKPHIFETFHRTAAAAGYSGTGLGLTICQRIVQRHGGEIGVADNPGGGTRFWFTLPAADLSEEPEMSSTDNSAADDEDAVRAALERALAERAAMMEAASLSGLVMPPGVVPSDEPAPGRLRAPIPERRHQRQD</sequence>
<keyword evidence="6 15" id="KW-0812">Transmembrane</keyword>
<evidence type="ECO:0000256" key="1">
    <source>
        <dbReference type="ARBA" id="ARBA00000085"/>
    </source>
</evidence>
<dbReference type="GO" id="GO:0005524">
    <property type="term" value="F:ATP binding"/>
    <property type="evidence" value="ECO:0007669"/>
    <property type="project" value="UniProtKB-KW"/>
</dbReference>
<evidence type="ECO:0000259" key="17">
    <source>
        <dbReference type="PROSITE" id="PS50839"/>
    </source>
</evidence>
<keyword evidence="12 15" id="KW-0472">Membrane</keyword>
<dbReference type="InterPro" id="IPR004358">
    <property type="entry name" value="Sig_transdc_His_kin-like_C"/>
</dbReference>
<comment type="caution">
    <text evidence="18">The sequence shown here is derived from an EMBL/GenBank/DDBJ whole genome shotgun (WGS) entry which is preliminary data.</text>
</comment>
<evidence type="ECO:0000256" key="3">
    <source>
        <dbReference type="ARBA" id="ARBA00012438"/>
    </source>
</evidence>
<dbReference type="EMBL" id="PVMZ01000007">
    <property type="protein sequence ID" value="PRX21103.1"/>
    <property type="molecule type" value="Genomic_DNA"/>
</dbReference>
<dbReference type="Gene3D" id="3.30.450.20">
    <property type="entry name" value="PAS domain"/>
    <property type="match status" value="1"/>
</dbReference>
<evidence type="ECO:0000259" key="16">
    <source>
        <dbReference type="PROSITE" id="PS50109"/>
    </source>
</evidence>
<dbReference type="InterPro" id="IPR042240">
    <property type="entry name" value="CHASE_sf"/>
</dbReference>
<dbReference type="SUPFAM" id="SSF55785">
    <property type="entry name" value="PYP-like sensor domain (PAS domain)"/>
    <property type="match status" value="1"/>
</dbReference>
<evidence type="ECO:0000256" key="6">
    <source>
        <dbReference type="ARBA" id="ARBA00022692"/>
    </source>
</evidence>
<dbReference type="SUPFAM" id="SSF47384">
    <property type="entry name" value="Homodimeric domain of signal transducing histidine kinase"/>
    <property type="match status" value="1"/>
</dbReference>